<keyword evidence="2" id="KW-1185">Reference proteome</keyword>
<protein>
    <submittedName>
        <fullName evidence="1">Uncharacterized protein</fullName>
    </submittedName>
</protein>
<name>A0ABV9Q9K1_9BACL</name>
<evidence type="ECO:0000313" key="1">
    <source>
        <dbReference type="EMBL" id="MFC4769310.1"/>
    </source>
</evidence>
<evidence type="ECO:0000313" key="2">
    <source>
        <dbReference type="Proteomes" id="UP001596002"/>
    </source>
</evidence>
<accession>A0ABV9Q9K1</accession>
<sequence>MLAKYIGEGFLYFLAIPLAAFQCFELLQALPDLLSNFTDFRKF</sequence>
<reference evidence="2" key="1">
    <citation type="journal article" date="2019" name="Int. J. Syst. Evol. Microbiol.">
        <title>The Global Catalogue of Microorganisms (GCM) 10K type strain sequencing project: providing services to taxonomists for standard genome sequencing and annotation.</title>
        <authorList>
            <consortium name="The Broad Institute Genomics Platform"/>
            <consortium name="The Broad Institute Genome Sequencing Center for Infectious Disease"/>
            <person name="Wu L."/>
            <person name="Ma J."/>
        </authorList>
    </citation>
    <scope>NUCLEOTIDE SEQUENCE [LARGE SCALE GENOMIC DNA]</scope>
    <source>
        <strain evidence="2">WYCCWR 12678</strain>
    </source>
</reference>
<proteinExistence type="predicted"/>
<dbReference type="RefSeq" id="WP_380027680.1">
    <property type="nucleotide sequence ID" value="NZ_JBHSHC010000125.1"/>
</dbReference>
<gene>
    <name evidence="1" type="ORF">ACFO8Q_18430</name>
</gene>
<dbReference type="Proteomes" id="UP001596002">
    <property type="component" value="Unassembled WGS sequence"/>
</dbReference>
<dbReference type="EMBL" id="JBHSHC010000125">
    <property type="protein sequence ID" value="MFC4769310.1"/>
    <property type="molecule type" value="Genomic_DNA"/>
</dbReference>
<comment type="caution">
    <text evidence="1">The sequence shown here is derived from an EMBL/GenBank/DDBJ whole genome shotgun (WGS) entry which is preliminary data.</text>
</comment>
<organism evidence="1 2">
    <name type="scientific">Effusibacillus consociatus</name>
    <dbReference type="NCBI Taxonomy" id="1117041"/>
    <lineage>
        <taxon>Bacteria</taxon>
        <taxon>Bacillati</taxon>
        <taxon>Bacillota</taxon>
        <taxon>Bacilli</taxon>
        <taxon>Bacillales</taxon>
        <taxon>Alicyclobacillaceae</taxon>
        <taxon>Effusibacillus</taxon>
    </lineage>
</organism>